<accession>A0ACD0NYX5</accession>
<gene>
    <name evidence="1" type="ORF">IE53DRAFT_69410</name>
</gene>
<name>A0ACD0NYX5_9BASI</name>
<evidence type="ECO:0000313" key="2">
    <source>
        <dbReference type="Proteomes" id="UP000245626"/>
    </source>
</evidence>
<sequence>MATHRAPIVAPIPPFKGGPLQATDSPNRRVPVGAYEEIKNATARSTAGNRRPSVGSSGAENARSSATQASSHRSRVRPPTAEGRDPHYPAGGERRSRQGSSHGETAQERPRPTSRLEMEKKRHHNDPKSIGPWRLDKLIGQGASGRVRLAYHSVTGQQAAVKIIPRQLINQSRMSLRDADAKMNKMILGIEREIVIMKLIEHPNLLGLWDVYETSKELYLIMEYVAGGELFDHLVAQGKLKPAAARAYFRQIIFGMDYCHRFNICHRDLKPENLLLDASKKIVKVADFGMAALQPTERMLETSCGSPHYASPEIVSGKRYKGTASDIWSCGIILFALLCGRLPFDDPNIQLLLGKVKAGKFQMPDWLERSSQDLIWRMLEVDPERRITMPEIMRHPWFTNNGEESDRNPVTTSFDSFQNDQLTLGEIDQDILGNLKTLWPELSVQNITEQLISPGPNWQKTFYSLLVTHRENHSADDDDFAEPEKPSTGGSTRDENSFIASMHAQQQQRERAKPRRSFDAAGSPSLAHPPLPGQESSSGKPVAHRTAPPSPAINTVPLPSAPGATRSRPPSRQSNEIAAYQNDGAANSRSAVAARNSVDVARAAGRASMDAPRSPAGARPLPSPTKGASGSRTPQMDTRIPEIKLQGTTPGVEEARTVSLQRRTTSPSQRPAAAHTRSYNDENQSTPVRTRVSRAQASDITPKPTARASSRPVSPTKPGHTGKRPSSVHSAHGAPTITVPQVGDATMQRFFQEIADELASIRATGEKPDGLQTKLDRLRDSVGPSEHLYQQGTPVFEGLASPAMTNFSDMTQFEDAEDDVSEIDSVRSGSESSGQPYTPTSPLPPPISPALKAAPLVVSDKGRQQADHASLSGSNPAARSTRRPPGSVAPGPRPSSLFSNGSGTSSILGRRRSLLGARKEKPDPSQQVQLDGRNSLAYDQTRPGASPVTDPTAVFGQPNRGTTRLQKKNPGLGLDIGVPNTYVSPTVIQGIPSAPPTPTTPSINSSPKQSWFAGLFNWKPATYTLMSVDNLSGTTAECKRLLQAYGVRVLVEDSEHHGTLKCTVNEYREATGVLTSAKPVRFRVEFTILPVGSATNSPHIGLGLGLASPNPGSSGRMSGHPSPVLSTFSRNSGASSGIGSAEYAKRLATGFSTSVTLVQEKGALSTFKLIHSRMRKDWVLDGGNGSPMMA</sequence>
<dbReference type="EMBL" id="KZ819881">
    <property type="protein sequence ID" value="PWN50976.1"/>
    <property type="molecule type" value="Genomic_DNA"/>
</dbReference>
<dbReference type="Proteomes" id="UP000245626">
    <property type="component" value="Unassembled WGS sequence"/>
</dbReference>
<keyword evidence="2" id="KW-1185">Reference proteome</keyword>
<protein>
    <submittedName>
        <fullName evidence="1">Pkinase-domain-containing protein</fullName>
    </submittedName>
</protein>
<reference evidence="1 2" key="1">
    <citation type="journal article" date="2018" name="Mol. Biol. Evol.">
        <title>Broad Genomic Sampling Reveals a Smut Pathogenic Ancestry of the Fungal Clade Ustilaginomycotina.</title>
        <authorList>
            <person name="Kijpornyongpan T."/>
            <person name="Mondo S.J."/>
            <person name="Barry K."/>
            <person name="Sandor L."/>
            <person name="Lee J."/>
            <person name="Lipzen A."/>
            <person name="Pangilinan J."/>
            <person name="LaButti K."/>
            <person name="Hainaut M."/>
            <person name="Henrissat B."/>
            <person name="Grigoriev I.V."/>
            <person name="Spatafora J.W."/>
            <person name="Aime M.C."/>
        </authorList>
    </citation>
    <scope>NUCLEOTIDE SEQUENCE [LARGE SCALE GENOMIC DNA]</scope>
    <source>
        <strain evidence="1 2">SA 807</strain>
    </source>
</reference>
<evidence type="ECO:0000313" key="1">
    <source>
        <dbReference type="EMBL" id="PWN50976.1"/>
    </source>
</evidence>
<proteinExistence type="predicted"/>
<organism evidence="1 2">
    <name type="scientific">Violaceomyces palustris</name>
    <dbReference type="NCBI Taxonomy" id="1673888"/>
    <lineage>
        <taxon>Eukaryota</taxon>
        <taxon>Fungi</taxon>
        <taxon>Dikarya</taxon>
        <taxon>Basidiomycota</taxon>
        <taxon>Ustilaginomycotina</taxon>
        <taxon>Ustilaginomycetes</taxon>
        <taxon>Violaceomycetales</taxon>
        <taxon>Violaceomycetaceae</taxon>
        <taxon>Violaceomyces</taxon>
    </lineage>
</organism>